<feature type="compositionally biased region" description="Basic and acidic residues" evidence="4">
    <location>
        <begin position="270"/>
        <end position="289"/>
    </location>
</feature>
<evidence type="ECO:0000313" key="6">
    <source>
        <dbReference type="Proteomes" id="UP001597076"/>
    </source>
</evidence>
<reference evidence="5 6" key="1">
    <citation type="journal article" date="2019" name="Int. J. Syst. Evol. Microbiol.">
        <title>The Global Catalogue of Microorganisms (GCM) 10K type strain sequencing project: providing services to taxonomists for standard genome sequencing and annotation.</title>
        <authorList>
            <consortium name="The Broad Institute Genomics Platform"/>
            <consortium name="The Broad Institute Genome Sequencing Center for Infectious Disease"/>
            <person name="Wu L."/>
            <person name="Ma J."/>
        </authorList>
    </citation>
    <scope>NUCLEOTIDE SEQUENCE [LARGE SCALE GENOMIC DNA]</scope>
    <source>
        <strain evidence="5 6">CGMCC 1.12230</strain>
    </source>
</reference>
<evidence type="ECO:0000313" key="5">
    <source>
        <dbReference type="EMBL" id="MFD1564547.1"/>
    </source>
</evidence>
<feature type="compositionally biased region" description="Acidic residues" evidence="4">
    <location>
        <begin position="290"/>
        <end position="301"/>
    </location>
</feature>
<dbReference type="Gene3D" id="3.40.50.1980">
    <property type="entry name" value="Nitrogenase molybdenum iron protein domain"/>
    <property type="match status" value="3"/>
</dbReference>
<keyword evidence="6" id="KW-1185">Reference proteome</keyword>
<dbReference type="RefSeq" id="WP_390288184.1">
    <property type="nucleotide sequence ID" value="NZ_JBHUDI010000008.1"/>
</dbReference>
<dbReference type="Pfam" id="PF01297">
    <property type="entry name" value="ZnuA"/>
    <property type="match status" value="2"/>
</dbReference>
<keyword evidence="2" id="KW-0813">Transport</keyword>
<gene>
    <name evidence="5" type="ORF">ACFR99_13430</name>
</gene>
<evidence type="ECO:0000256" key="3">
    <source>
        <dbReference type="ARBA" id="ARBA00022729"/>
    </source>
</evidence>
<feature type="region of interest" description="Disordered" evidence="4">
    <location>
        <begin position="130"/>
        <end position="176"/>
    </location>
</feature>
<dbReference type="AlphaFoldDB" id="A0ABD6BHJ4"/>
<keyword evidence="3" id="KW-0732">Signal</keyword>
<dbReference type="EMBL" id="JBHUDI010000008">
    <property type="protein sequence ID" value="MFD1564547.1"/>
    <property type="molecule type" value="Genomic_DNA"/>
</dbReference>
<proteinExistence type="inferred from homology"/>
<dbReference type="InterPro" id="IPR006127">
    <property type="entry name" value="ZnuA-like"/>
</dbReference>
<evidence type="ECO:0000256" key="2">
    <source>
        <dbReference type="ARBA" id="ARBA00022448"/>
    </source>
</evidence>
<dbReference type="PANTHER" id="PTHR42953:SF3">
    <property type="entry name" value="HIGH-AFFINITY ZINC UPTAKE SYSTEM PROTEIN ZNUA"/>
    <property type="match status" value="1"/>
</dbReference>
<protein>
    <submittedName>
        <fullName evidence="5">Metal ABC transporter substrate-binding protein</fullName>
    </submittedName>
</protein>
<feature type="compositionally biased region" description="Basic and acidic residues" evidence="4">
    <location>
        <begin position="130"/>
        <end position="148"/>
    </location>
</feature>
<feature type="compositionally biased region" description="Basic and acidic residues" evidence="4">
    <location>
        <begin position="302"/>
        <end position="315"/>
    </location>
</feature>
<comment type="caution">
    <text evidence="5">The sequence shown here is derived from an EMBL/GenBank/DDBJ whole genome shotgun (WGS) entry which is preliminary data.</text>
</comment>
<name>A0ABD6BHJ4_9EURY</name>
<feature type="region of interest" description="Disordered" evidence="4">
    <location>
        <begin position="270"/>
        <end position="316"/>
    </location>
</feature>
<dbReference type="Proteomes" id="UP001597076">
    <property type="component" value="Unassembled WGS sequence"/>
</dbReference>
<evidence type="ECO:0000256" key="1">
    <source>
        <dbReference type="ARBA" id="ARBA00011028"/>
    </source>
</evidence>
<evidence type="ECO:0000256" key="4">
    <source>
        <dbReference type="SAM" id="MobiDB-lite"/>
    </source>
</evidence>
<sequence length="487" mass="52272">MSQHTRRRVIATGLGAATFGTIAGCLSDNSGSDGTVAQSSFFVFGDFANEVAGDTATAETLVPIGQHGHGWEPGPKVQGTVLESDLFIHGTEGFQPWADDLVQSLRDDGADVQTVAVGEGITLAEGGHDHEEEADHDHDEAHSDDPLDSHAVSHACGHMEDDDMDPLTAAPSAADAATFSQTHQPYAVELPEATGYVAFEADGGGEYAFFTDTHDAVRPVSGSVVHEAHGVENCDGIEAYDVVHTETGTVTLELTGDTGSSVTVLAEGVSRDDGEHDHEHGTEDDHDHAGDDEEAHADDDDGHDHDHAGGRDPHFWLDPTRAKQAVETVRDSFADVDSDNASAYTENADAYSARLDELDETFQSELQDVSKDVVFVAGHDAFQYLGQRYGFDVQTLTGLSPDDQPTPRDIERAQEIIADHDLEYVCADPLESQTAAEQLVEETDATDVLPLTPIPGQTQEWADDGWGYVEIMENINLETLTEALDAR</sequence>
<dbReference type="PANTHER" id="PTHR42953">
    <property type="entry name" value="HIGH-AFFINITY ZINC UPTAKE SYSTEM PROTEIN ZNUA-RELATED"/>
    <property type="match status" value="1"/>
</dbReference>
<dbReference type="InterPro" id="IPR050492">
    <property type="entry name" value="Bact_metal-bind_prot9"/>
</dbReference>
<accession>A0ABD6BHJ4</accession>
<comment type="similarity">
    <text evidence="1">Belongs to the bacterial solute-binding protein 9 family.</text>
</comment>
<dbReference type="SUPFAM" id="SSF53807">
    <property type="entry name" value="Helical backbone' metal receptor"/>
    <property type="match status" value="2"/>
</dbReference>
<dbReference type="PROSITE" id="PS51257">
    <property type="entry name" value="PROKAR_LIPOPROTEIN"/>
    <property type="match status" value="1"/>
</dbReference>
<organism evidence="5 6">
    <name type="scientific">Haloarchaeobius amylolyticus</name>
    <dbReference type="NCBI Taxonomy" id="1198296"/>
    <lineage>
        <taxon>Archaea</taxon>
        <taxon>Methanobacteriati</taxon>
        <taxon>Methanobacteriota</taxon>
        <taxon>Stenosarchaea group</taxon>
        <taxon>Halobacteria</taxon>
        <taxon>Halobacteriales</taxon>
        <taxon>Halorubellaceae</taxon>
        <taxon>Haloarchaeobius</taxon>
    </lineage>
</organism>